<gene>
    <name evidence="1" type="ORF">DSPE1174_LOCUS26501</name>
</gene>
<sequence>MDNEASRFCGVAAQGGALRCSVNNLHQELSDRHQILVVEPEYGTRVYSSHRKLDEAQVGTIYVVKHAREGAVTANSTRKHLSKGGLDGVESEPFHVLRDVVRYALNIFLGYKWARIDKEPVARRGAQMVT</sequence>
<name>A0A7S2DY22_9STRA</name>
<accession>A0A7S2DY22</accession>
<organism evidence="1">
    <name type="scientific">Octactis speculum</name>
    <dbReference type="NCBI Taxonomy" id="3111310"/>
    <lineage>
        <taxon>Eukaryota</taxon>
        <taxon>Sar</taxon>
        <taxon>Stramenopiles</taxon>
        <taxon>Ochrophyta</taxon>
        <taxon>Dictyochophyceae</taxon>
        <taxon>Dictyochales</taxon>
        <taxon>Dictyochaceae</taxon>
        <taxon>Octactis</taxon>
    </lineage>
</organism>
<protein>
    <submittedName>
        <fullName evidence="1">Uncharacterized protein</fullName>
    </submittedName>
</protein>
<proteinExistence type="predicted"/>
<dbReference type="EMBL" id="HBGS01051147">
    <property type="protein sequence ID" value="CAD9467667.1"/>
    <property type="molecule type" value="Transcribed_RNA"/>
</dbReference>
<reference evidence="1" key="1">
    <citation type="submission" date="2021-01" db="EMBL/GenBank/DDBJ databases">
        <authorList>
            <person name="Corre E."/>
            <person name="Pelletier E."/>
            <person name="Niang G."/>
            <person name="Scheremetjew M."/>
            <person name="Finn R."/>
            <person name="Kale V."/>
            <person name="Holt S."/>
            <person name="Cochrane G."/>
            <person name="Meng A."/>
            <person name="Brown T."/>
            <person name="Cohen L."/>
        </authorList>
    </citation>
    <scope>NUCLEOTIDE SEQUENCE</scope>
    <source>
        <strain evidence="1">CCMP1381</strain>
    </source>
</reference>
<dbReference type="AlphaFoldDB" id="A0A7S2DY22"/>
<evidence type="ECO:0000313" key="1">
    <source>
        <dbReference type="EMBL" id="CAD9467667.1"/>
    </source>
</evidence>